<keyword evidence="5" id="KW-1185">Reference proteome</keyword>
<evidence type="ECO:0000259" key="3">
    <source>
        <dbReference type="Pfam" id="PF13490"/>
    </source>
</evidence>
<reference evidence="5" key="1">
    <citation type="journal article" date="2019" name="Int. J. Syst. Evol. Microbiol.">
        <title>The Global Catalogue of Microorganisms (GCM) 10K type strain sequencing project: providing services to taxonomists for standard genome sequencing and annotation.</title>
        <authorList>
            <consortium name="The Broad Institute Genomics Platform"/>
            <consortium name="The Broad Institute Genome Sequencing Center for Infectious Disease"/>
            <person name="Wu L."/>
            <person name="Ma J."/>
        </authorList>
    </citation>
    <scope>NUCLEOTIDE SEQUENCE [LARGE SCALE GENOMIC DNA]</scope>
    <source>
        <strain evidence="5">JCM 16904</strain>
    </source>
</reference>
<evidence type="ECO:0000313" key="4">
    <source>
        <dbReference type="EMBL" id="GAA3694471.1"/>
    </source>
</evidence>
<name>A0ABP7CS75_9ACTN</name>
<organism evidence="4 5">
    <name type="scientific">Nonomuraea antimicrobica</name>
    <dbReference type="NCBI Taxonomy" id="561173"/>
    <lineage>
        <taxon>Bacteria</taxon>
        <taxon>Bacillati</taxon>
        <taxon>Actinomycetota</taxon>
        <taxon>Actinomycetes</taxon>
        <taxon>Streptosporangiales</taxon>
        <taxon>Streptosporangiaceae</taxon>
        <taxon>Nonomuraea</taxon>
    </lineage>
</organism>
<keyword evidence="2" id="KW-0804">Transcription</keyword>
<dbReference type="Gene3D" id="1.10.10.1320">
    <property type="entry name" value="Anti-sigma factor, zinc-finger domain"/>
    <property type="match status" value="1"/>
</dbReference>
<protein>
    <recommendedName>
        <fullName evidence="3">Putative zinc-finger domain-containing protein</fullName>
    </recommendedName>
</protein>
<comment type="caution">
    <text evidence="4">The sequence shown here is derived from an EMBL/GenBank/DDBJ whole genome shotgun (WGS) entry which is preliminary data.</text>
</comment>
<accession>A0ABP7CS75</accession>
<dbReference type="InterPro" id="IPR027383">
    <property type="entry name" value="Znf_put"/>
</dbReference>
<keyword evidence="1" id="KW-0805">Transcription regulation</keyword>
<dbReference type="EMBL" id="BAAAZP010000141">
    <property type="protein sequence ID" value="GAA3694471.1"/>
    <property type="molecule type" value="Genomic_DNA"/>
</dbReference>
<feature type="domain" description="Putative zinc-finger" evidence="3">
    <location>
        <begin position="3"/>
        <end position="37"/>
    </location>
</feature>
<evidence type="ECO:0000256" key="2">
    <source>
        <dbReference type="ARBA" id="ARBA00023163"/>
    </source>
</evidence>
<gene>
    <name evidence="4" type="ORF">GCM10022224_070070</name>
</gene>
<evidence type="ECO:0000313" key="5">
    <source>
        <dbReference type="Proteomes" id="UP001500902"/>
    </source>
</evidence>
<sequence>MSCADVLALLTDYLEEALPAARHRVVADHLGGCPACAAWLAQVRATIAALGCLRDGSLPPSVLAALRHSFGSGAVGGAAK</sequence>
<dbReference type="Proteomes" id="UP001500902">
    <property type="component" value="Unassembled WGS sequence"/>
</dbReference>
<dbReference type="Pfam" id="PF13490">
    <property type="entry name" value="zf-HC2"/>
    <property type="match status" value="1"/>
</dbReference>
<proteinExistence type="predicted"/>
<dbReference type="InterPro" id="IPR041916">
    <property type="entry name" value="Anti_sigma_zinc_sf"/>
</dbReference>
<evidence type="ECO:0000256" key="1">
    <source>
        <dbReference type="ARBA" id="ARBA00023015"/>
    </source>
</evidence>